<accession>A0AAE0E824</accession>
<evidence type="ECO:0000256" key="1">
    <source>
        <dbReference type="SAM" id="MobiDB-lite"/>
    </source>
</evidence>
<sequence>MSNEFQLITINISAQAPLKLTTNNYVSWKLQFQTLFIGYDLFGLEDDYKELVRTVQGRDTPITCDELHEKLLTFEASLQRNKKEYALFPATANPTNRTNTNWCHQNFNNNWRPYPLSNTGWRPSPNTTSRPPMSNNSGTPPRGNRPPPRPYLSRFQCFGIQGHTAKRCSSFQLVPI</sequence>
<feature type="region of interest" description="Disordered" evidence="1">
    <location>
        <begin position="114"/>
        <end position="152"/>
    </location>
</feature>
<gene>
    <name evidence="2" type="ORF">Dsin_012481</name>
</gene>
<feature type="compositionally biased region" description="Polar residues" evidence="1">
    <location>
        <begin position="114"/>
        <end position="139"/>
    </location>
</feature>
<comment type="caution">
    <text evidence="2">The sequence shown here is derived from an EMBL/GenBank/DDBJ whole genome shotgun (WGS) entry which is preliminary data.</text>
</comment>
<organism evidence="2 3">
    <name type="scientific">Dipteronia sinensis</name>
    <dbReference type="NCBI Taxonomy" id="43782"/>
    <lineage>
        <taxon>Eukaryota</taxon>
        <taxon>Viridiplantae</taxon>
        <taxon>Streptophyta</taxon>
        <taxon>Embryophyta</taxon>
        <taxon>Tracheophyta</taxon>
        <taxon>Spermatophyta</taxon>
        <taxon>Magnoliopsida</taxon>
        <taxon>eudicotyledons</taxon>
        <taxon>Gunneridae</taxon>
        <taxon>Pentapetalae</taxon>
        <taxon>rosids</taxon>
        <taxon>malvids</taxon>
        <taxon>Sapindales</taxon>
        <taxon>Sapindaceae</taxon>
        <taxon>Hippocastanoideae</taxon>
        <taxon>Acereae</taxon>
        <taxon>Dipteronia</taxon>
    </lineage>
</organism>
<reference evidence="2" key="1">
    <citation type="journal article" date="2023" name="Plant J.">
        <title>Genome sequences and population genomics provide insights into the demographic history, inbreeding, and mutation load of two 'living fossil' tree species of Dipteronia.</title>
        <authorList>
            <person name="Feng Y."/>
            <person name="Comes H.P."/>
            <person name="Chen J."/>
            <person name="Zhu S."/>
            <person name="Lu R."/>
            <person name="Zhang X."/>
            <person name="Li P."/>
            <person name="Qiu J."/>
            <person name="Olsen K.M."/>
            <person name="Qiu Y."/>
        </authorList>
    </citation>
    <scope>NUCLEOTIDE SEQUENCE</scope>
    <source>
        <strain evidence="2">NBL</strain>
    </source>
</reference>
<proteinExistence type="predicted"/>
<dbReference type="PANTHER" id="PTHR47481">
    <property type="match status" value="1"/>
</dbReference>
<dbReference type="EMBL" id="JANJYJ010000004">
    <property type="protein sequence ID" value="KAK3218511.1"/>
    <property type="molecule type" value="Genomic_DNA"/>
</dbReference>
<dbReference type="PANTHER" id="PTHR47481:SF34">
    <property type="entry name" value="CCHC-TYPE DOMAIN-CONTAINING PROTEIN"/>
    <property type="match status" value="1"/>
</dbReference>
<name>A0AAE0E824_9ROSI</name>
<evidence type="ECO:0000313" key="3">
    <source>
        <dbReference type="Proteomes" id="UP001281410"/>
    </source>
</evidence>
<dbReference type="AlphaFoldDB" id="A0AAE0E824"/>
<evidence type="ECO:0008006" key="4">
    <source>
        <dbReference type="Google" id="ProtNLM"/>
    </source>
</evidence>
<dbReference type="Proteomes" id="UP001281410">
    <property type="component" value="Unassembled WGS sequence"/>
</dbReference>
<keyword evidence="3" id="KW-1185">Reference proteome</keyword>
<evidence type="ECO:0000313" key="2">
    <source>
        <dbReference type="EMBL" id="KAK3218511.1"/>
    </source>
</evidence>
<protein>
    <recommendedName>
        <fullName evidence="4">Retrotransposon Copia-like N-terminal domain-containing protein</fullName>
    </recommendedName>
</protein>